<dbReference type="RefSeq" id="WP_200324832.1">
    <property type="nucleotide sequence ID" value="NZ_JAENJH010000011.1"/>
</dbReference>
<dbReference type="Proteomes" id="UP000635245">
    <property type="component" value="Unassembled WGS sequence"/>
</dbReference>
<dbReference type="InterPro" id="IPR011330">
    <property type="entry name" value="Glyco_hydro/deAcase_b/a-brl"/>
</dbReference>
<dbReference type="PANTHER" id="PTHR10587">
    <property type="entry name" value="GLYCOSYL TRANSFERASE-RELATED"/>
    <property type="match status" value="1"/>
</dbReference>
<evidence type="ECO:0000313" key="3">
    <source>
        <dbReference type="Proteomes" id="UP000635245"/>
    </source>
</evidence>
<feature type="domain" description="NodB homology" evidence="1">
    <location>
        <begin position="55"/>
        <end position="237"/>
    </location>
</feature>
<dbReference type="InterPro" id="IPR050248">
    <property type="entry name" value="Polysacc_deacetylase_ArnD"/>
</dbReference>
<dbReference type="PANTHER" id="PTHR10587:SF125">
    <property type="entry name" value="POLYSACCHARIDE DEACETYLASE YHEN-RELATED"/>
    <property type="match status" value="1"/>
</dbReference>
<dbReference type="Gene3D" id="3.20.20.370">
    <property type="entry name" value="Glycoside hydrolase/deacetylase"/>
    <property type="match status" value="1"/>
</dbReference>
<name>A0A934QY61_9PSEU</name>
<dbReference type="GO" id="GO:0016810">
    <property type="term" value="F:hydrolase activity, acting on carbon-nitrogen (but not peptide) bonds"/>
    <property type="evidence" value="ECO:0007669"/>
    <property type="project" value="InterPro"/>
</dbReference>
<organism evidence="2 3">
    <name type="scientific">Prauserella cavernicola</name>
    <dbReference type="NCBI Taxonomy" id="2800127"/>
    <lineage>
        <taxon>Bacteria</taxon>
        <taxon>Bacillati</taxon>
        <taxon>Actinomycetota</taxon>
        <taxon>Actinomycetes</taxon>
        <taxon>Pseudonocardiales</taxon>
        <taxon>Pseudonocardiaceae</taxon>
        <taxon>Prauserella</taxon>
    </lineage>
</organism>
<evidence type="ECO:0000313" key="2">
    <source>
        <dbReference type="EMBL" id="MBK1788671.1"/>
    </source>
</evidence>
<dbReference type="Pfam" id="PF01522">
    <property type="entry name" value="Polysacc_deac_1"/>
    <property type="match status" value="1"/>
</dbReference>
<comment type="caution">
    <text evidence="2">The sequence shown here is derived from an EMBL/GenBank/DDBJ whole genome shotgun (WGS) entry which is preliminary data.</text>
</comment>
<reference evidence="2" key="1">
    <citation type="submission" date="2020-12" db="EMBL/GenBank/DDBJ databases">
        <title>Prauserella sp. ASG 168, a novel actinomycete isolated from cave rock.</title>
        <authorList>
            <person name="Suriyachadkun C."/>
        </authorList>
    </citation>
    <scope>NUCLEOTIDE SEQUENCE</scope>
    <source>
        <strain evidence="2">ASG 168</strain>
    </source>
</reference>
<dbReference type="SUPFAM" id="SSF88713">
    <property type="entry name" value="Glycoside hydrolase/deacetylase"/>
    <property type="match status" value="1"/>
</dbReference>
<accession>A0A934QY61</accession>
<evidence type="ECO:0000259" key="1">
    <source>
        <dbReference type="PROSITE" id="PS51677"/>
    </source>
</evidence>
<dbReference type="GO" id="GO:0005975">
    <property type="term" value="P:carbohydrate metabolic process"/>
    <property type="evidence" value="ECO:0007669"/>
    <property type="project" value="InterPro"/>
</dbReference>
<dbReference type="EMBL" id="JAENJH010000011">
    <property type="protein sequence ID" value="MBK1788671.1"/>
    <property type="molecule type" value="Genomic_DNA"/>
</dbReference>
<dbReference type="PROSITE" id="PS51677">
    <property type="entry name" value="NODB"/>
    <property type="match status" value="1"/>
</dbReference>
<dbReference type="InterPro" id="IPR002509">
    <property type="entry name" value="NODB_dom"/>
</dbReference>
<proteinExistence type="predicted"/>
<dbReference type="AlphaFoldDB" id="A0A934QY61"/>
<gene>
    <name evidence="2" type="ORF">JHE00_30460</name>
</gene>
<protein>
    <submittedName>
        <fullName evidence="2">Polysaccharide deacetylase family protein</fullName>
    </submittedName>
</protein>
<keyword evidence="3" id="KW-1185">Reference proteome</keyword>
<sequence length="246" mass="27054">MRVLARSRRARRALAASLIVVVVLAGSAYGTNLLLNARTVQLFGGVTARVETPHRVVALTFDDGPDPAGAETLLDTLARSEARATFYVTGRELAENPALGARIAAEGHELGNHTYSHRRMVMVSPGTVADEIERTDVLIRRTGYRGEITFRPPNGKKLFSLPAYLDRHDRKTIMWDVEPDSYPEVAASAAGIVSHTVERVRPGSIVLLHGMYSSREQTRLAVGPLIERLRAEGYRFVTVSELLALR</sequence>